<sequence length="279" mass="30762">MSQLKEKAKLVQEEEKKRLREANAQLLTRATQEAPKADAPKAATPKPNSPVKPLGSILNLPRILSVNAAQVSALWTAYHASRSEGTGRGYLCASIPLESYEKMAAVGSKHPSFVLPVPRPSQEGSEAAETPYEFHFMEWAFHEVPPTPSAAEPDPFLPSTNTYQGSDGSANPPTSTILFTPLQEYKMRNSYATPYLVLTHYTDLARSHGIVLLRGEITPGSGGDGRYLLSQEDAQILTMGVQQFYPQNAPSGESILKTFHERPSEFDWQEMLKYSAQLI</sequence>
<reference evidence="6" key="1">
    <citation type="journal article" date="2019" name="Environ. Microbiol.">
        <title>Fungal ecological strategies reflected in gene transcription - a case study of two litter decomposers.</title>
        <authorList>
            <person name="Barbi F."/>
            <person name="Kohler A."/>
            <person name="Barry K."/>
            <person name="Baskaran P."/>
            <person name="Daum C."/>
            <person name="Fauchery L."/>
            <person name="Ihrmark K."/>
            <person name="Kuo A."/>
            <person name="LaButti K."/>
            <person name="Lipzen A."/>
            <person name="Morin E."/>
            <person name="Grigoriev I.V."/>
            <person name="Henrissat B."/>
            <person name="Lindahl B."/>
            <person name="Martin F."/>
        </authorList>
    </citation>
    <scope>NUCLEOTIDE SEQUENCE</scope>
    <source>
        <strain evidence="6">JB14</strain>
    </source>
</reference>
<evidence type="ECO:0000313" key="7">
    <source>
        <dbReference type="Proteomes" id="UP000799118"/>
    </source>
</evidence>
<dbReference type="EMBL" id="ML769388">
    <property type="protein sequence ID" value="KAE9409318.1"/>
    <property type="molecule type" value="Genomic_DNA"/>
</dbReference>
<accession>A0A6A4IJB8</accession>
<dbReference type="PANTHER" id="PTHR13126:SF0">
    <property type="entry name" value="ATP SYNTHASE MITOCHONDRIAL F1 COMPLEX ASSEMBLY FACTOR 1"/>
    <property type="match status" value="1"/>
</dbReference>
<keyword evidence="4" id="KW-0496">Mitochondrion</keyword>
<proteinExistence type="inferred from homology"/>
<evidence type="ECO:0000256" key="5">
    <source>
        <dbReference type="SAM" id="MobiDB-lite"/>
    </source>
</evidence>
<comment type="subcellular location">
    <subcellularLocation>
        <location evidence="1">Mitochondrion</location>
    </subcellularLocation>
</comment>
<protein>
    <submittedName>
        <fullName evidence="6">ATP11-domain-containing protein</fullName>
    </submittedName>
</protein>
<evidence type="ECO:0000256" key="1">
    <source>
        <dbReference type="ARBA" id="ARBA00004173"/>
    </source>
</evidence>
<feature type="region of interest" description="Disordered" evidence="5">
    <location>
        <begin position="148"/>
        <end position="172"/>
    </location>
</feature>
<feature type="region of interest" description="Disordered" evidence="5">
    <location>
        <begin position="21"/>
        <end position="51"/>
    </location>
</feature>
<name>A0A6A4IJB8_9AGAR</name>
<organism evidence="6 7">
    <name type="scientific">Gymnopus androsaceus JB14</name>
    <dbReference type="NCBI Taxonomy" id="1447944"/>
    <lineage>
        <taxon>Eukaryota</taxon>
        <taxon>Fungi</taxon>
        <taxon>Dikarya</taxon>
        <taxon>Basidiomycota</taxon>
        <taxon>Agaricomycotina</taxon>
        <taxon>Agaricomycetes</taxon>
        <taxon>Agaricomycetidae</taxon>
        <taxon>Agaricales</taxon>
        <taxon>Marasmiineae</taxon>
        <taxon>Omphalotaceae</taxon>
        <taxon>Gymnopus</taxon>
    </lineage>
</organism>
<dbReference type="OrthoDB" id="16535at2759"/>
<dbReference type="AlphaFoldDB" id="A0A6A4IJB8"/>
<comment type="similarity">
    <text evidence="2">Belongs to the ATP11 family.</text>
</comment>
<evidence type="ECO:0000256" key="2">
    <source>
        <dbReference type="ARBA" id="ARBA00009116"/>
    </source>
</evidence>
<evidence type="ECO:0000256" key="3">
    <source>
        <dbReference type="ARBA" id="ARBA00022946"/>
    </source>
</evidence>
<keyword evidence="7" id="KW-1185">Reference proteome</keyword>
<dbReference type="GO" id="GO:0033615">
    <property type="term" value="P:mitochondrial proton-transporting ATP synthase complex assembly"/>
    <property type="evidence" value="ECO:0007669"/>
    <property type="project" value="TreeGrafter"/>
</dbReference>
<dbReference type="Proteomes" id="UP000799118">
    <property type="component" value="Unassembled WGS sequence"/>
</dbReference>
<dbReference type="InterPro" id="IPR010591">
    <property type="entry name" value="ATP11"/>
</dbReference>
<feature type="compositionally biased region" description="Polar residues" evidence="5">
    <location>
        <begin position="158"/>
        <end position="172"/>
    </location>
</feature>
<gene>
    <name evidence="6" type="ORF">BT96DRAFT_913473</name>
</gene>
<dbReference type="PANTHER" id="PTHR13126">
    <property type="entry name" value="CHAPERONE ATP11"/>
    <property type="match status" value="1"/>
</dbReference>
<dbReference type="Pfam" id="PF06644">
    <property type="entry name" value="ATP11"/>
    <property type="match status" value="1"/>
</dbReference>
<keyword evidence="3" id="KW-0809">Transit peptide</keyword>
<dbReference type="GO" id="GO:0005739">
    <property type="term" value="C:mitochondrion"/>
    <property type="evidence" value="ECO:0007669"/>
    <property type="project" value="UniProtKB-SubCell"/>
</dbReference>
<evidence type="ECO:0000256" key="4">
    <source>
        <dbReference type="ARBA" id="ARBA00023128"/>
    </source>
</evidence>
<evidence type="ECO:0000313" key="6">
    <source>
        <dbReference type="EMBL" id="KAE9409318.1"/>
    </source>
</evidence>